<comment type="caution">
    <text evidence="1">The sequence shown here is derived from an EMBL/GenBank/DDBJ whole genome shotgun (WGS) entry which is preliminary data.</text>
</comment>
<dbReference type="RefSeq" id="WP_254598485.1">
    <property type="nucleotide sequence ID" value="NZ_CADIJS010000002.1"/>
</dbReference>
<name>A0ABN7EY18_9BURK</name>
<dbReference type="EMBL" id="CADIJS010000002">
    <property type="protein sequence ID" value="CAB3684211.1"/>
    <property type="molecule type" value="Genomic_DNA"/>
</dbReference>
<organism evidence="1 2">
    <name type="scientific">Achromobacter piechaudii</name>
    <dbReference type="NCBI Taxonomy" id="72556"/>
    <lineage>
        <taxon>Bacteria</taxon>
        <taxon>Pseudomonadati</taxon>
        <taxon>Pseudomonadota</taxon>
        <taxon>Betaproteobacteria</taxon>
        <taxon>Burkholderiales</taxon>
        <taxon>Alcaligenaceae</taxon>
        <taxon>Achromobacter</taxon>
    </lineage>
</organism>
<evidence type="ECO:0008006" key="3">
    <source>
        <dbReference type="Google" id="ProtNLM"/>
    </source>
</evidence>
<gene>
    <name evidence="1" type="ORF">LMG1873_01757</name>
</gene>
<evidence type="ECO:0000313" key="2">
    <source>
        <dbReference type="Proteomes" id="UP000494116"/>
    </source>
</evidence>
<dbReference type="Proteomes" id="UP000494116">
    <property type="component" value="Unassembled WGS sequence"/>
</dbReference>
<keyword evidence="2" id="KW-1185">Reference proteome</keyword>
<reference evidence="1 2" key="1">
    <citation type="submission" date="2020-04" db="EMBL/GenBank/DDBJ databases">
        <authorList>
            <person name="De Canck E."/>
        </authorList>
    </citation>
    <scope>NUCLEOTIDE SEQUENCE [LARGE SCALE GENOMIC DNA]</scope>
    <source>
        <strain evidence="1 2">LMG 1873</strain>
    </source>
</reference>
<proteinExistence type="predicted"/>
<evidence type="ECO:0000313" key="1">
    <source>
        <dbReference type="EMBL" id="CAB3684211.1"/>
    </source>
</evidence>
<sequence>MKTHGVWIAGCLCAAGLVTMRPASGQDEASAAAQANNPLANMTAFNMQNYYIGRQTETGRNANQFWLRYAQPFSISSSNWLMRASLPVNSFPVEGHHTTGMGDLNVFAAYLMDTGNPAVSFGFGPQITAPTATDNAVGSEKWSAGLVNVLFNASSPKFQYGYLLSWQNSFAGSSRREDADLVALQPFAMYQLGGGTYLRSTPIWTYNLANDSYSVPLGLGIGQVVKHNKTVYNFFVEPQFSVASRGPGQPDWQIYMGLNLQFPN</sequence>
<accession>A0ABN7EY18</accession>
<protein>
    <recommendedName>
        <fullName evidence="3">Neuromedin U</fullName>
    </recommendedName>
</protein>